<keyword evidence="5" id="KW-1185">Reference proteome</keyword>
<dbReference type="InterPro" id="IPR000007">
    <property type="entry name" value="Tubby_C"/>
</dbReference>
<dbReference type="PANTHER" id="PTHR16517">
    <property type="entry name" value="TUBBY-RELATED"/>
    <property type="match status" value="1"/>
</dbReference>
<sequence length="752" mass="77927">MDDFDAMLDNMSDSDSSSMASPSPAPSLSRRAAAEDALLSNLSSDSSDSDSDPRAEEKQSSPAGRRMKTPMQTPMASPRGDSGSESDSGYEAKEAGSGVGDLLLMNMEGGGDYSSEEEGGYGGGGGDEGDLTSESSGSEFDFEVPADSASAAAAAAAASLAQHQVYDPPPAGAMRARDRRRRGNTLDSKQNSPVAPSASLAGAAGRTAVKNMNAGNMYGGGGFRGGPAGPLPGGAPATAEGKGGGHEAFGFRGASSAAIDGDTDVRFGLEAQKVYKAGSSFAFRGEEDKAAKEEDDTVNGGTVNDGRADGRKKKQREEEAQSAEARSAEARSAPERKESKSSSRPTSRPPSPSPPSDSSPPTHSSPPKIMDRHSPPPPSARALHAEAKAPPPSPAPSSKAPNGRTRPPPNSPQHMSRLSLAAQAGDGAGGGAGDEVGGVGLSKRQALNKTEKEAPAKQGKAAKITLPNPPSVTLDFLFATAKGAPAMRRCYVVRSSSGVLGSKSYSMFLEPDGDGPPGGGTSSDSSSAEKRFMMSAWRKGGTKNSSYVIAGDLAKDSKFVVGKLKGNWSGASYTVYDSGMDATKASHQATAPRTELGMVFFEYDRMGPGRMKIALPNPDSDSPFVASEAGIAKSLGSLADVDKLDAPALPDSLSTKLLVCENKRPRWDAEQKGHVLNFKGRVTASSVKNFQLSCASTSGDATIMQFGRVNKNVFTLDYAYPMNAVQAFAVCISSMDSKLADSKGFEMMRKYV</sequence>
<feature type="compositionally biased region" description="Polar residues" evidence="2">
    <location>
        <begin position="185"/>
        <end position="194"/>
    </location>
</feature>
<evidence type="ECO:0000313" key="5">
    <source>
        <dbReference type="Proteomes" id="UP001165060"/>
    </source>
</evidence>
<dbReference type="Gene3D" id="3.20.90.10">
    <property type="entry name" value="Tubby Protein, Chain A"/>
    <property type="match status" value="1"/>
</dbReference>
<reference evidence="4 5" key="1">
    <citation type="journal article" date="2023" name="Commun. Biol.">
        <title>Genome analysis of Parmales, the sister group of diatoms, reveals the evolutionary specialization of diatoms from phago-mixotrophs to photoautotrophs.</title>
        <authorList>
            <person name="Ban H."/>
            <person name="Sato S."/>
            <person name="Yoshikawa S."/>
            <person name="Yamada K."/>
            <person name="Nakamura Y."/>
            <person name="Ichinomiya M."/>
            <person name="Sato N."/>
            <person name="Blanc-Mathieu R."/>
            <person name="Endo H."/>
            <person name="Kuwata A."/>
            <person name="Ogata H."/>
        </authorList>
    </citation>
    <scope>NUCLEOTIDE SEQUENCE [LARGE SCALE GENOMIC DNA]</scope>
</reference>
<dbReference type="InterPro" id="IPR025659">
    <property type="entry name" value="Tubby-like_C"/>
</dbReference>
<dbReference type="PRINTS" id="PR01573">
    <property type="entry name" value="SUPERTUBBY"/>
</dbReference>
<dbReference type="Pfam" id="PF01167">
    <property type="entry name" value="Tub"/>
    <property type="match status" value="1"/>
</dbReference>
<feature type="compositionally biased region" description="Basic and acidic residues" evidence="2">
    <location>
        <begin position="326"/>
        <end position="341"/>
    </location>
</feature>
<evidence type="ECO:0000259" key="3">
    <source>
        <dbReference type="Pfam" id="PF01167"/>
    </source>
</evidence>
<feature type="region of interest" description="Disordered" evidence="2">
    <location>
        <begin position="278"/>
        <end position="466"/>
    </location>
</feature>
<organism evidence="4 5">
    <name type="scientific">Tetraparma gracilis</name>
    <dbReference type="NCBI Taxonomy" id="2962635"/>
    <lineage>
        <taxon>Eukaryota</taxon>
        <taxon>Sar</taxon>
        <taxon>Stramenopiles</taxon>
        <taxon>Ochrophyta</taxon>
        <taxon>Bolidophyceae</taxon>
        <taxon>Parmales</taxon>
        <taxon>Triparmaceae</taxon>
        <taxon>Tetraparma</taxon>
    </lineage>
</organism>
<gene>
    <name evidence="4" type="ORF">TeGR_g13628</name>
</gene>
<dbReference type="SUPFAM" id="SSF54518">
    <property type="entry name" value="Tubby C-terminal domain-like"/>
    <property type="match status" value="1"/>
</dbReference>
<protein>
    <recommendedName>
        <fullName evidence="3">Tubby C-terminal domain-containing protein</fullName>
    </recommendedName>
</protein>
<feature type="compositionally biased region" description="Low complexity" evidence="2">
    <location>
        <begin position="7"/>
        <end position="46"/>
    </location>
</feature>
<feature type="compositionally biased region" description="Low complexity" evidence="2">
    <location>
        <begin position="80"/>
        <end position="89"/>
    </location>
</feature>
<feature type="region of interest" description="Disordered" evidence="2">
    <location>
        <begin position="1"/>
        <end position="251"/>
    </location>
</feature>
<dbReference type="EMBL" id="BRYB01003644">
    <property type="protein sequence ID" value="GMI18894.1"/>
    <property type="molecule type" value="Genomic_DNA"/>
</dbReference>
<accession>A0ABQ6M3F1</accession>
<evidence type="ECO:0000256" key="1">
    <source>
        <dbReference type="ARBA" id="ARBA00007129"/>
    </source>
</evidence>
<feature type="compositionally biased region" description="Low complexity" evidence="2">
    <location>
        <begin position="146"/>
        <end position="161"/>
    </location>
</feature>
<proteinExistence type="inferred from homology"/>
<dbReference type="Proteomes" id="UP001165060">
    <property type="component" value="Unassembled WGS sequence"/>
</dbReference>
<feature type="compositionally biased region" description="Gly residues" evidence="2">
    <location>
        <begin position="426"/>
        <end position="440"/>
    </location>
</feature>
<evidence type="ECO:0000313" key="4">
    <source>
        <dbReference type="EMBL" id="GMI18894.1"/>
    </source>
</evidence>
<name>A0ABQ6M3F1_9STRA</name>
<feature type="compositionally biased region" description="Gly residues" evidence="2">
    <location>
        <begin position="217"/>
        <end position="232"/>
    </location>
</feature>
<comment type="caution">
    <text evidence="4">The sequence shown here is derived from an EMBL/GenBank/DDBJ whole genome shotgun (WGS) entry which is preliminary data.</text>
</comment>
<dbReference type="PANTHER" id="PTHR16517:SF7">
    <property type="entry name" value="PROTEIN KING TUBBY"/>
    <property type="match status" value="1"/>
</dbReference>
<feature type="compositionally biased region" description="Pro residues" evidence="2">
    <location>
        <begin position="347"/>
        <end position="358"/>
    </location>
</feature>
<feature type="domain" description="Tubby C-terminal" evidence="3">
    <location>
        <begin position="486"/>
        <end position="737"/>
    </location>
</feature>
<comment type="similarity">
    <text evidence="1">Belongs to the TUB family.</text>
</comment>
<evidence type="ECO:0000256" key="2">
    <source>
        <dbReference type="SAM" id="MobiDB-lite"/>
    </source>
</evidence>